<dbReference type="OrthoDB" id="5377392at2759"/>
<accession>A0A067KT35</accession>
<dbReference type="PRINTS" id="PR01550">
    <property type="entry name" value="TOP6AFAMILY"/>
</dbReference>
<evidence type="ECO:0000259" key="2">
    <source>
        <dbReference type="Pfam" id="PF04406"/>
    </source>
</evidence>
<protein>
    <recommendedName>
        <fullName evidence="2">Spo11/DNA topoisomerase VI subunit A N-terminal domain-containing protein</fullName>
    </recommendedName>
</protein>
<dbReference type="GO" id="GO:0003918">
    <property type="term" value="F:DNA topoisomerase type II (double strand cut, ATP-hydrolyzing) activity"/>
    <property type="evidence" value="ECO:0007669"/>
    <property type="project" value="UniProtKB-UniRule"/>
</dbReference>
<dbReference type="GO" id="GO:0003677">
    <property type="term" value="F:DNA binding"/>
    <property type="evidence" value="ECO:0007669"/>
    <property type="project" value="UniProtKB-UniRule"/>
</dbReference>
<dbReference type="GO" id="GO:0005524">
    <property type="term" value="F:ATP binding"/>
    <property type="evidence" value="ECO:0007669"/>
    <property type="project" value="InterPro"/>
</dbReference>
<dbReference type="PANTHER" id="PTHR10848:SF3">
    <property type="entry name" value="MEIOTIC RECOMBINATION PROTEIN SPO11-1"/>
    <property type="match status" value="1"/>
</dbReference>
<feature type="active site" description="O-(5'-phospho-DNA)-tyrosine intermediate" evidence="1">
    <location>
        <position position="104"/>
    </location>
</feature>
<keyword evidence="1" id="KW-0238">DNA-binding</keyword>
<feature type="domain" description="Spo11/DNA topoisomerase VI subunit A N-terminal" evidence="2">
    <location>
        <begin position="75"/>
        <end position="136"/>
    </location>
</feature>
<dbReference type="STRING" id="180498.A0A067KT35"/>
<reference evidence="3 4" key="1">
    <citation type="journal article" date="2014" name="PLoS ONE">
        <title>Global Analysis of Gene Expression Profiles in Physic Nut (Jatropha curcas L.) Seedlings Exposed to Salt Stress.</title>
        <authorList>
            <person name="Zhang L."/>
            <person name="Zhang C."/>
            <person name="Wu P."/>
            <person name="Chen Y."/>
            <person name="Li M."/>
            <person name="Jiang H."/>
            <person name="Wu G."/>
        </authorList>
    </citation>
    <scope>NUCLEOTIDE SEQUENCE [LARGE SCALE GENOMIC DNA]</scope>
    <source>
        <strain evidence="4">cv. GZQX0401</strain>
        <tissue evidence="3">Young leaves</tissue>
    </source>
</reference>
<dbReference type="GO" id="GO:0000706">
    <property type="term" value="P:meiotic DNA double-strand break processing"/>
    <property type="evidence" value="ECO:0007669"/>
    <property type="project" value="TreeGrafter"/>
</dbReference>
<dbReference type="PROSITE" id="PS52041">
    <property type="entry name" value="TOPO_IIB"/>
    <property type="match status" value="1"/>
</dbReference>
<evidence type="ECO:0000313" key="3">
    <source>
        <dbReference type="EMBL" id="KDP39282.1"/>
    </source>
</evidence>
<dbReference type="SUPFAM" id="SSF56726">
    <property type="entry name" value="DNA topoisomerase IV, alpha subunit"/>
    <property type="match status" value="1"/>
</dbReference>
<gene>
    <name evidence="3" type="ORF">JCGZ_01039</name>
</gene>
<name>A0A067KT35_JATCU</name>
<dbReference type="Gene3D" id="1.10.10.10">
    <property type="entry name" value="Winged helix-like DNA-binding domain superfamily/Winged helix DNA-binding domain"/>
    <property type="match status" value="1"/>
</dbReference>
<organism evidence="3 4">
    <name type="scientific">Jatropha curcas</name>
    <name type="common">Barbados nut</name>
    <dbReference type="NCBI Taxonomy" id="180498"/>
    <lineage>
        <taxon>Eukaryota</taxon>
        <taxon>Viridiplantae</taxon>
        <taxon>Streptophyta</taxon>
        <taxon>Embryophyta</taxon>
        <taxon>Tracheophyta</taxon>
        <taxon>Spermatophyta</taxon>
        <taxon>Magnoliopsida</taxon>
        <taxon>eudicotyledons</taxon>
        <taxon>Gunneridae</taxon>
        <taxon>Pentapetalae</taxon>
        <taxon>rosids</taxon>
        <taxon>fabids</taxon>
        <taxon>Malpighiales</taxon>
        <taxon>Euphorbiaceae</taxon>
        <taxon>Crotonoideae</taxon>
        <taxon>Jatropheae</taxon>
        <taxon>Jatropha</taxon>
    </lineage>
</organism>
<dbReference type="InterPro" id="IPR036078">
    <property type="entry name" value="Spo11/TopoVI_A_sf"/>
</dbReference>
<dbReference type="GO" id="GO:0007131">
    <property type="term" value="P:reciprocal meiotic recombination"/>
    <property type="evidence" value="ECO:0007669"/>
    <property type="project" value="TreeGrafter"/>
</dbReference>
<keyword evidence="1" id="KW-0799">Topoisomerase</keyword>
<evidence type="ECO:0000313" key="4">
    <source>
        <dbReference type="Proteomes" id="UP000027138"/>
    </source>
</evidence>
<dbReference type="Proteomes" id="UP000027138">
    <property type="component" value="Unassembled WGS sequence"/>
</dbReference>
<sequence length="185" mass="21463">MEGNRRTSKRHRDLIGKIRDFTRSLLRDLSQGRSPTIYIDNFRNYCTNLQANCHCSSDLPKGKEILTIKRECGVRRIDVLLRVLLIVQQLLQENKHVSKRDIYYMHPSVFSDQSIVDQAINDICILLHCSRHNLNVVGILVIYLSSNVYLVKGACLMKYCMALKTWFVLPTQGKDNHLNGMLNEW</sequence>
<proteinExistence type="inferred from homology"/>
<dbReference type="InterPro" id="IPR013049">
    <property type="entry name" value="Spo11/TopoVI_A_N"/>
</dbReference>
<dbReference type="GO" id="GO:0042138">
    <property type="term" value="P:meiotic DNA double-strand break formation"/>
    <property type="evidence" value="ECO:0007669"/>
    <property type="project" value="TreeGrafter"/>
</dbReference>
<comment type="catalytic activity">
    <reaction evidence="1">
        <text>ATP-dependent breakage, passage and rejoining of double-stranded DNA.</text>
        <dbReference type="EC" id="5.6.2.2"/>
    </reaction>
</comment>
<dbReference type="PANTHER" id="PTHR10848">
    <property type="entry name" value="MEIOTIC RECOMBINATION PROTEIN SPO11"/>
    <property type="match status" value="1"/>
</dbReference>
<keyword evidence="1" id="KW-0413">Isomerase</keyword>
<dbReference type="InterPro" id="IPR036388">
    <property type="entry name" value="WH-like_DNA-bd_sf"/>
</dbReference>
<keyword evidence="4" id="KW-1185">Reference proteome</keyword>
<evidence type="ECO:0000256" key="1">
    <source>
        <dbReference type="PROSITE-ProRule" id="PRU01385"/>
    </source>
</evidence>
<comment type="similarity">
    <text evidence="1">Belongs to the TOP6A family.</text>
</comment>
<dbReference type="InterPro" id="IPR002815">
    <property type="entry name" value="Spo11/TopoVI_A"/>
</dbReference>
<dbReference type="GO" id="GO:0000228">
    <property type="term" value="C:nuclear chromosome"/>
    <property type="evidence" value="ECO:0007669"/>
    <property type="project" value="TreeGrafter"/>
</dbReference>
<dbReference type="AlphaFoldDB" id="A0A067KT35"/>
<dbReference type="EMBL" id="KK914353">
    <property type="protein sequence ID" value="KDP39282.1"/>
    <property type="molecule type" value="Genomic_DNA"/>
</dbReference>
<dbReference type="Pfam" id="PF04406">
    <property type="entry name" value="TP6A_N"/>
    <property type="match status" value="1"/>
</dbReference>